<evidence type="ECO:0000313" key="2">
    <source>
        <dbReference type="EMBL" id="GLW74070.1"/>
    </source>
</evidence>
<feature type="region of interest" description="Disordered" evidence="1">
    <location>
        <begin position="25"/>
        <end position="78"/>
    </location>
</feature>
<sequence length="78" mass="8573">MTAKEVIDPIVTVVPAAAAEKCWTRTKKSKERGMKTPAPTVSAATERKSLRWRRSGAEAVMSPTANEADIPRTHPRSR</sequence>
<evidence type="ECO:0000256" key="1">
    <source>
        <dbReference type="SAM" id="MobiDB-lite"/>
    </source>
</evidence>
<dbReference type="Proteomes" id="UP001165041">
    <property type="component" value="Unassembled WGS sequence"/>
</dbReference>
<protein>
    <submittedName>
        <fullName evidence="2">Uncharacterized protein</fullName>
    </submittedName>
</protein>
<proteinExistence type="predicted"/>
<comment type="caution">
    <text evidence="2">The sequence shown here is derived from an EMBL/GenBank/DDBJ whole genome shotgun (WGS) entry which is preliminary data.</text>
</comment>
<accession>A0A9W6QBK7</accession>
<dbReference type="AlphaFoldDB" id="A0A9W6QBK7"/>
<reference evidence="2" key="1">
    <citation type="submission" date="2023-02" db="EMBL/GenBank/DDBJ databases">
        <title>Kitasatospora phosalacinea NBRC 14627.</title>
        <authorList>
            <person name="Ichikawa N."/>
            <person name="Sato H."/>
            <person name="Tonouchi N."/>
        </authorList>
    </citation>
    <scope>NUCLEOTIDE SEQUENCE</scope>
    <source>
        <strain evidence="2">NBRC 14627</strain>
    </source>
</reference>
<organism evidence="2 3">
    <name type="scientific">Kitasatospora phosalacinea</name>
    <dbReference type="NCBI Taxonomy" id="2065"/>
    <lineage>
        <taxon>Bacteria</taxon>
        <taxon>Bacillati</taxon>
        <taxon>Actinomycetota</taxon>
        <taxon>Actinomycetes</taxon>
        <taxon>Kitasatosporales</taxon>
        <taxon>Streptomycetaceae</taxon>
        <taxon>Kitasatospora</taxon>
    </lineage>
</organism>
<evidence type="ECO:0000313" key="3">
    <source>
        <dbReference type="Proteomes" id="UP001165041"/>
    </source>
</evidence>
<name>A0A9W6QBK7_9ACTN</name>
<dbReference type="EMBL" id="BSSA01000031">
    <property type="protein sequence ID" value="GLW74070.1"/>
    <property type="molecule type" value="Genomic_DNA"/>
</dbReference>
<gene>
    <name evidence="2" type="ORF">Kpho02_63680</name>
</gene>